<keyword evidence="2" id="KW-0813">Transport</keyword>
<dbReference type="InterPro" id="IPR008218">
    <property type="entry name" value="ATPase_V1-cplx_f_g_su"/>
</dbReference>
<dbReference type="InterPro" id="IPR036906">
    <property type="entry name" value="ATPase_V1_fsu_sf"/>
</dbReference>
<gene>
    <name evidence="4" type="ORF">FLSS-10_0022</name>
</gene>
<keyword evidence="3" id="KW-0406">Ion transport</keyword>
<name>M1Q2R1_9ZZZZ</name>
<sequence>MKIVSITDPLTADGMKLAGIEMAHKVEEAKEAEEIFEEMINKEDIGVIILTEQLAKKMDEKVLNMKEENSQITPIVIEIPSKEGSVPERREMVDKLVKQAVGIKVQD</sequence>
<organism evidence="4">
    <name type="scientific">uncultured organism</name>
    <dbReference type="NCBI Taxonomy" id="155900"/>
    <lineage>
        <taxon>unclassified sequences</taxon>
        <taxon>environmental samples</taxon>
    </lineage>
</organism>
<dbReference type="Gene3D" id="3.40.50.10580">
    <property type="entry name" value="ATPase, V1 complex, subunit F"/>
    <property type="match status" value="1"/>
</dbReference>
<dbReference type="GO" id="GO:0046961">
    <property type="term" value="F:proton-transporting ATPase activity, rotational mechanism"/>
    <property type="evidence" value="ECO:0007669"/>
    <property type="project" value="InterPro"/>
</dbReference>
<evidence type="ECO:0000256" key="2">
    <source>
        <dbReference type="ARBA" id="ARBA00022448"/>
    </source>
</evidence>
<reference evidence="4" key="1">
    <citation type="journal article" date="2013" name="Syst. Appl. Microbiol.">
        <title>New insights into the archaeal diversity of a hypersaline microbial mat obtained by a metagenomic approach.</title>
        <authorList>
            <person name="Lopez-Lopez A."/>
            <person name="Richter M."/>
            <person name="Pena A."/>
            <person name="Tamames J."/>
            <person name="Rossello-Mora R."/>
        </authorList>
    </citation>
    <scope>NUCLEOTIDE SEQUENCE</scope>
</reference>
<dbReference type="AlphaFoldDB" id="M1Q2R1"/>
<evidence type="ECO:0000313" key="4">
    <source>
        <dbReference type="EMBL" id="AGF93547.1"/>
    </source>
</evidence>
<dbReference type="SUPFAM" id="SSF159468">
    <property type="entry name" value="AtpF-like"/>
    <property type="match status" value="1"/>
</dbReference>
<protein>
    <submittedName>
        <fullName evidence="4">ATPase, V1/A1 complex, subunit F</fullName>
    </submittedName>
</protein>
<evidence type="ECO:0000256" key="1">
    <source>
        <dbReference type="ARBA" id="ARBA00010148"/>
    </source>
</evidence>
<dbReference type="EMBL" id="JX684096">
    <property type="protein sequence ID" value="AGF93547.1"/>
    <property type="molecule type" value="Genomic_DNA"/>
</dbReference>
<dbReference type="Pfam" id="PF01990">
    <property type="entry name" value="ATP-synt_F"/>
    <property type="match status" value="1"/>
</dbReference>
<comment type="similarity">
    <text evidence="1">Belongs to the V-ATPase F subunit family.</text>
</comment>
<evidence type="ECO:0000256" key="3">
    <source>
        <dbReference type="ARBA" id="ARBA00023065"/>
    </source>
</evidence>
<accession>M1Q2R1</accession>
<proteinExistence type="inferred from homology"/>